<evidence type="ECO:0000256" key="1">
    <source>
        <dbReference type="SAM" id="MobiDB-lite"/>
    </source>
</evidence>
<protein>
    <submittedName>
        <fullName evidence="2">Uncharacterized protein</fullName>
    </submittedName>
</protein>
<evidence type="ECO:0000313" key="2">
    <source>
        <dbReference type="EMBL" id="RZT89919.1"/>
    </source>
</evidence>
<comment type="caution">
    <text evidence="2">The sequence shown here is derived from an EMBL/GenBank/DDBJ whole genome shotgun (WGS) entry which is preliminary data.</text>
</comment>
<organism evidence="2 3">
    <name type="scientific">Azospira oryzae</name>
    <dbReference type="NCBI Taxonomy" id="146939"/>
    <lineage>
        <taxon>Bacteria</taxon>
        <taxon>Pseudomonadati</taxon>
        <taxon>Pseudomonadota</taxon>
        <taxon>Betaproteobacteria</taxon>
        <taxon>Rhodocyclales</taxon>
        <taxon>Rhodocyclaceae</taxon>
        <taxon>Azospira</taxon>
    </lineage>
</organism>
<feature type="region of interest" description="Disordered" evidence="1">
    <location>
        <begin position="1"/>
        <end position="70"/>
    </location>
</feature>
<evidence type="ECO:0000313" key="3">
    <source>
        <dbReference type="Proteomes" id="UP000292136"/>
    </source>
</evidence>
<name>A0ABY0IQR9_9RHOO</name>
<proteinExistence type="predicted"/>
<gene>
    <name evidence="2" type="ORF">EV678_0720</name>
</gene>
<sequence>MSDKPPVGKVQQKRVIDTPPAGSVQTPPPKSLAEKEMEFRQQQKIRQDKAKEAEEEAAQQKKRKDNCDAARRNLALYQSGERIARRNDAGEREILDDSQRAAEAAKAQQAVNEWCK</sequence>
<reference evidence="2 3" key="1">
    <citation type="submission" date="2019-02" db="EMBL/GenBank/DDBJ databases">
        <title>Genomic Encyclopedia of Type Strains, Phase IV (KMG-IV): sequencing the most valuable type-strain genomes for metagenomic binning, comparative biology and taxonomic classification.</title>
        <authorList>
            <person name="Goeker M."/>
        </authorList>
    </citation>
    <scope>NUCLEOTIDE SEQUENCE [LARGE SCALE GENOMIC DNA]</scope>
    <source>
        <strain evidence="2 3">DSM 21223</strain>
    </source>
</reference>
<accession>A0ABY0IQR9</accession>
<feature type="compositionally biased region" description="Basic and acidic residues" evidence="1">
    <location>
        <begin position="32"/>
        <end position="52"/>
    </location>
</feature>
<dbReference type="Proteomes" id="UP000292136">
    <property type="component" value="Unassembled WGS sequence"/>
</dbReference>
<dbReference type="EMBL" id="SHKM01000001">
    <property type="protein sequence ID" value="RZT89919.1"/>
    <property type="molecule type" value="Genomic_DNA"/>
</dbReference>
<keyword evidence="3" id="KW-1185">Reference proteome</keyword>